<dbReference type="EMBL" id="AKCU01000423">
    <property type="protein sequence ID" value="EKV09680.1"/>
    <property type="molecule type" value="Genomic_DNA"/>
</dbReference>
<dbReference type="CDD" id="cd09194">
    <property type="entry name" value="PLDc_yTdp1_1"/>
    <property type="match status" value="1"/>
</dbReference>
<feature type="active site" description="Nucleophile" evidence="11">
    <location>
        <position position="498"/>
    </location>
</feature>
<dbReference type="CDD" id="cd09123">
    <property type="entry name" value="PLDc_Tdp1_2"/>
    <property type="match status" value="1"/>
</dbReference>
<dbReference type="Pfam" id="PF06087">
    <property type="entry name" value="Tyr-DNA_phospho"/>
    <property type="match status" value="1"/>
</dbReference>
<keyword evidence="9" id="KW-0464">Manganese</keyword>
<evidence type="ECO:0000256" key="3">
    <source>
        <dbReference type="ARBA" id="ARBA00007769"/>
    </source>
</evidence>
<dbReference type="InterPro" id="IPR024084">
    <property type="entry name" value="IsoPropMal-DH-like_dom"/>
</dbReference>
<evidence type="ECO:0000256" key="9">
    <source>
        <dbReference type="ARBA" id="ARBA00023211"/>
    </source>
</evidence>
<dbReference type="InterPro" id="IPR050501">
    <property type="entry name" value="ICDH/IPMDH"/>
</dbReference>
<evidence type="ECO:0000256" key="7">
    <source>
        <dbReference type="ARBA" id="ARBA00023002"/>
    </source>
</evidence>
<feature type="site" description="Interaction with DNA" evidence="13">
    <location>
        <position position="779"/>
    </location>
</feature>
<evidence type="ECO:0000256" key="6">
    <source>
        <dbReference type="ARBA" id="ARBA00022842"/>
    </source>
</evidence>
<evidence type="ECO:0000256" key="11">
    <source>
        <dbReference type="PIRSR" id="PIRSR610347-1"/>
    </source>
</evidence>
<dbReference type="EC" id="1.1.1.83" evidence="4"/>
<dbReference type="VEuPathDB" id="FungiDB:PDIP_63600"/>
<dbReference type="GO" id="GO:0051287">
    <property type="term" value="F:NAD binding"/>
    <property type="evidence" value="ECO:0007669"/>
    <property type="project" value="InterPro"/>
</dbReference>
<comment type="similarity">
    <text evidence="3">Belongs to the isocitrate and isopropylmalate dehydrogenases family.</text>
</comment>
<keyword evidence="5" id="KW-0479">Metal-binding</keyword>
<dbReference type="Proteomes" id="UP000009886">
    <property type="component" value="Unassembled WGS sequence"/>
</dbReference>
<feature type="binding site" evidence="12">
    <location>
        <position position="755"/>
    </location>
    <ligand>
        <name>substrate</name>
    </ligand>
</feature>
<dbReference type="SUPFAM" id="SSF56024">
    <property type="entry name" value="Phospholipase D/nuclease"/>
    <property type="match status" value="2"/>
</dbReference>
<comment type="cofactor">
    <cofactor evidence="2">
        <name>Mg(2+)</name>
        <dbReference type="ChEBI" id="CHEBI:18420"/>
    </cofactor>
</comment>
<feature type="domain" description="Isopropylmalate dehydrogenase-like" evidence="15">
    <location>
        <begin position="12"/>
        <end position="355"/>
    </location>
</feature>
<feature type="active site" description="Proton donor/acceptor" evidence="11">
    <location>
        <position position="753"/>
    </location>
</feature>
<sequence>MSAPIASQKTYSIASIPADGIGPEVINAGITALNTLTDTLKTFKLEFKNYDWSSETYKKTGKYIPDGGLEELKKHDAIFFGAVGAPDVPDHISLWGLRLAICQPFQQYANVRPTRVFRGTESPLRNCGPNDLDWVIIRENSEGEYAGQGGRSHAGKPWEVATEVSIFSRHGVERIMRFAFETAQKRPRKLLTVVTKSNAQRNGMVLWDEVAKLVAVDFPDVTVDKMLVDAMTTRMVLKPESLDTIVATNLHADILSDLAASLAGSIGIAPTSNLDPTREYPSMFEPIHGSAFDITGMGISNPVATFWTAAEMLAWLGEEEASKQLLVCVENVCEQGVLTRDLGGNATTKQVTDAVVAEIKKLAAISPPLPRGCPALTDGLVISGTGVTAHSTKFVDSPVQLTHIRDLPDGNNVDAVRLRDILGDPMIRECWQFNFIFDVDFLMAHFDEDVRSLVKVKVVHGSWRREDSNRIRVEEACSRYPNVEPIVAYMPEPFGTHHSKMMILLRHDDLAQVVIHTANMIHMDWTNMTQAAWLSPLLPLQKATSVESPTDAKVGSGARFKRDLLAYLKAYGPKKTGPLVQQLDNYDFCPIRAALIASVPSKKHASDSSSDEETLWGWPAVKDLMGQVPIQQKNTSKKPHIVIQTSSVATLGQTNKWLKDVFFKALTPTHSPQPTYSIIFPTPDEIRRSLNGYNSGVSIHMKIQSAAQQKQLQYMSPYLCQWAGDSLPPGQCIDLSEDNPPKREAGRARAAPHIKTYIRFADSDMKTIDWAMVSSANLSTQAWGAATNASGEVRICSWEIGVVVWPELFRDGGCDDAASPSASESESRAEGKPPAPDVLMVPCFKRDRPVVSDGAETASMVVGFRMPYDLPLTPYGAGDEPWCATASHALPDWQGQSWVV</sequence>
<dbReference type="Gene3D" id="3.40.718.10">
    <property type="entry name" value="Isopropylmalate Dehydrogenase"/>
    <property type="match status" value="1"/>
</dbReference>
<evidence type="ECO:0000256" key="8">
    <source>
        <dbReference type="ARBA" id="ARBA00023027"/>
    </source>
</evidence>
<dbReference type="SUPFAM" id="SSF53659">
    <property type="entry name" value="Isocitrate/Isopropylmalate dehydrogenase-like"/>
    <property type="match status" value="1"/>
</dbReference>
<protein>
    <recommendedName>
        <fullName evidence="4">D-malate dehydrogenase (decarboxylating)</fullName>
        <ecNumber evidence="4">1.1.1.83</ecNumber>
    </recommendedName>
</protein>
<dbReference type="InterPro" id="IPR010347">
    <property type="entry name" value="Tdp1"/>
</dbReference>
<dbReference type="KEGG" id="pdp:PDIP_63600"/>
<dbReference type="GeneID" id="26234676"/>
<evidence type="ECO:0000313" key="16">
    <source>
        <dbReference type="EMBL" id="EKV09680.1"/>
    </source>
</evidence>
<evidence type="ECO:0000256" key="4">
    <source>
        <dbReference type="ARBA" id="ARBA00013126"/>
    </source>
</evidence>
<dbReference type="AlphaFoldDB" id="K9FJC8"/>
<dbReference type="OrthoDB" id="47785at2759"/>
<evidence type="ECO:0000259" key="15">
    <source>
        <dbReference type="SMART" id="SM01329"/>
    </source>
</evidence>
<dbReference type="Gene3D" id="3.30.870.10">
    <property type="entry name" value="Endonuclease Chain A"/>
    <property type="match status" value="2"/>
</dbReference>
<evidence type="ECO:0000256" key="2">
    <source>
        <dbReference type="ARBA" id="ARBA00001946"/>
    </source>
</evidence>
<dbReference type="FunFam" id="3.30.870.10:FF:000038">
    <property type="entry name" value="Probable tyrosyl-DNA phosphodiesterase"/>
    <property type="match status" value="1"/>
</dbReference>
<proteinExistence type="inferred from homology"/>
<dbReference type="GO" id="GO:0046553">
    <property type="term" value="F:D-malate dehydrogenase (decarboxylating) (NAD+) activity"/>
    <property type="evidence" value="ECO:0007669"/>
    <property type="project" value="UniProtKB-EC"/>
</dbReference>
<dbReference type="SMART" id="SM01329">
    <property type="entry name" value="Iso_dh"/>
    <property type="match status" value="1"/>
</dbReference>
<evidence type="ECO:0000256" key="13">
    <source>
        <dbReference type="PIRSR" id="PIRSR610347-3"/>
    </source>
</evidence>
<dbReference type="InterPro" id="IPR011829">
    <property type="entry name" value="TTC_DH"/>
</dbReference>
<feature type="binding site" evidence="12">
    <location>
        <position position="500"/>
    </location>
    <ligand>
        <name>substrate</name>
    </ligand>
</feature>
<keyword evidence="6" id="KW-0460">Magnesium</keyword>
<dbReference type="PANTHER" id="PTHR43275:SF1">
    <property type="entry name" value="D-MALATE DEHYDROGENASE [DECARBOXYLATING]"/>
    <property type="match status" value="1"/>
</dbReference>
<dbReference type="NCBIfam" id="TIGR02089">
    <property type="entry name" value="TTC"/>
    <property type="match status" value="1"/>
</dbReference>
<evidence type="ECO:0000256" key="14">
    <source>
        <dbReference type="SAM" id="MobiDB-lite"/>
    </source>
</evidence>
<organism evidence="16 17">
    <name type="scientific">Penicillium digitatum (strain Pd1 / CECT 20795)</name>
    <name type="common">Green mold</name>
    <dbReference type="NCBI Taxonomy" id="1170230"/>
    <lineage>
        <taxon>Eukaryota</taxon>
        <taxon>Fungi</taxon>
        <taxon>Dikarya</taxon>
        <taxon>Ascomycota</taxon>
        <taxon>Pezizomycotina</taxon>
        <taxon>Eurotiomycetes</taxon>
        <taxon>Eurotiomycetidae</taxon>
        <taxon>Eurotiales</taxon>
        <taxon>Aspergillaceae</taxon>
        <taxon>Penicillium</taxon>
    </lineage>
</organism>
<comment type="caution">
    <text evidence="16">The sequence shown here is derived from an EMBL/GenBank/DDBJ whole genome shotgun (WGS) entry which is preliminary data.</text>
</comment>
<dbReference type="PROSITE" id="PS00470">
    <property type="entry name" value="IDH_IMDH"/>
    <property type="match status" value="1"/>
</dbReference>
<accession>K9FJC8</accession>
<dbReference type="FunFam" id="3.30.870.10:FF:000047">
    <property type="entry name" value="Probable tyrosyl-DNA phosphodiesterase"/>
    <property type="match status" value="1"/>
</dbReference>
<dbReference type="RefSeq" id="XP_014533586.2">
    <property type="nucleotide sequence ID" value="XM_014678100.2"/>
</dbReference>
<name>K9FJC8_PEND1</name>
<evidence type="ECO:0000313" key="17">
    <source>
        <dbReference type="Proteomes" id="UP000009886"/>
    </source>
</evidence>
<comment type="catalytic activity">
    <reaction evidence="10">
        <text>(R)-malate + NAD(+) = pyruvate + CO2 + NADH</text>
        <dbReference type="Rhea" id="RHEA:18365"/>
        <dbReference type="ChEBI" id="CHEBI:15361"/>
        <dbReference type="ChEBI" id="CHEBI:15588"/>
        <dbReference type="ChEBI" id="CHEBI:16526"/>
        <dbReference type="ChEBI" id="CHEBI:57540"/>
        <dbReference type="ChEBI" id="CHEBI:57945"/>
        <dbReference type="EC" id="1.1.1.83"/>
    </reaction>
</comment>
<dbReference type="GO" id="GO:0005634">
    <property type="term" value="C:nucleus"/>
    <property type="evidence" value="ECO:0007669"/>
    <property type="project" value="InterPro"/>
</dbReference>
<dbReference type="GO" id="GO:0008081">
    <property type="term" value="F:phosphoric diester hydrolase activity"/>
    <property type="evidence" value="ECO:0007669"/>
    <property type="project" value="InterPro"/>
</dbReference>
<comment type="cofactor">
    <cofactor evidence="1">
        <name>Mn(2+)</name>
        <dbReference type="ChEBI" id="CHEBI:29035"/>
    </cofactor>
</comment>
<dbReference type="InterPro" id="IPR019818">
    <property type="entry name" value="IsoCit/isopropylmalate_DH_CS"/>
</dbReference>
<evidence type="ECO:0000256" key="12">
    <source>
        <dbReference type="PIRSR" id="PIRSR610347-2"/>
    </source>
</evidence>
<reference evidence="17" key="1">
    <citation type="journal article" date="2012" name="BMC Genomics">
        <title>Genome sequence of the necrotrophic fungus Penicillium digitatum, the main postharvest pathogen of citrus.</title>
        <authorList>
            <person name="Marcet-Houben M."/>
            <person name="Ballester A.-R."/>
            <person name="de la Fuente B."/>
            <person name="Harries E."/>
            <person name="Marcos J.F."/>
            <person name="Gonzalez-Candelas L."/>
            <person name="Gabaldon T."/>
        </authorList>
    </citation>
    <scope>NUCLEOTIDE SEQUENCE [LARGE SCALE GENOMIC DNA]</scope>
    <source>
        <strain evidence="17">Pd1 / CECT 20795</strain>
    </source>
</reference>
<keyword evidence="8" id="KW-0520">NAD</keyword>
<dbReference type="Pfam" id="PF00180">
    <property type="entry name" value="Iso_dh"/>
    <property type="match status" value="1"/>
</dbReference>
<dbReference type="HOGENOM" id="CLU_015089_0_0_1"/>
<evidence type="ECO:0000256" key="1">
    <source>
        <dbReference type="ARBA" id="ARBA00001936"/>
    </source>
</evidence>
<dbReference type="GO" id="GO:0000287">
    <property type="term" value="F:magnesium ion binding"/>
    <property type="evidence" value="ECO:0007669"/>
    <property type="project" value="InterPro"/>
</dbReference>
<dbReference type="PANTHER" id="PTHR43275">
    <property type="entry name" value="D-MALATE DEHYDROGENASE [DECARBOXYLATING]"/>
    <property type="match status" value="1"/>
</dbReference>
<evidence type="ECO:0000256" key="5">
    <source>
        <dbReference type="ARBA" id="ARBA00022723"/>
    </source>
</evidence>
<dbReference type="GO" id="GO:0006281">
    <property type="term" value="P:DNA repair"/>
    <property type="evidence" value="ECO:0007669"/>
    <property type="project" value="InterPro"/>
</dbReference>
<feature type="region of interest" description="Disordered" evidence="14">
    <location>
        <begin position="815"/>
        <end position="836"/>
    </location>
</feature>
<evidence type="ECO:0000256" key="10">
    <source>
        <dbReference type="ARBA" id="ARBA00049301"/>
    </source>
</evidence>
<gene>
    <name evidence="16" type="ORF">PDIP_63600</name>
</gene>
<keyword evidence="7" id="KW-0560">Oxidoreductase</keyword>